<accession>A0A9P8E0K4</accession>
<dbReference type="AlphaFoldDB" id="A0A9P8E0K4"/>
<dbReference type="OrthoDB" id="5194044at2759"/>
<reference evidence="2" key="2">
    <citation type="submission" date="2021-08" db="EMBL/GenBank/DDBJ databases">
        <authorList>
            <person name="Gostincar C."/>
            <person name="Sun X."/>
            <person name="Song Z."/>
            <person name="Gunde-Cimerman N."/>
        </authorList>
    </citation>
    <scope>NUCLEOTIDE SEQUENCE</scope>
    <source>
        <strain evidence="2">EXF-9911</strain>
    </source>
</reference>
<dbReference type="EMBL" id="JAHFXF010001352">
    <property type="protein sequence ID" value="KAG9669285.1"/>
    <property type="molecule type" value="Genomic_DNA"/>
</dbReference>
<feature type="compositionally biased region" description="Pro residues" evidence="1">
    <location>
        <begin position="211"/>
        <end position="221"/>
    </location>
</feature>
<proteinExistence type="predicted"/>
<protein>
    <submittedName>
        <fullName evidence="2">Uncharacterized protein</fullName>
    </submittedName>
</protein>
<feature type="region of interest" description="Disordered" evidence="1">
    <location>
        <begin position="1"/>
        <end position="20"/>
    </location>
</feature>
<sequence>MGRHFVRHRGASPTHYSVSDSKPDFSQILVKRIVTKEKTNNWIWGRASQTSSLHVIAQILNTVTTTLDTIRITILILRLLTITTSTDVTDTIAGVIVKRRRHTCTPPILLAVPIKPSRKMEEVGGFSYEEWCKRRERVPVPTETIAPKSSISNRSTTHSQSAVSDQDNAYRYVAMREPGPQDAVPVAYALYPQSGYTYMYPPQTFAAMAAPPAPAPAPPAAAPSTHSKQEESHYRHYIRERVHEKSVRPASKPPTIEGAAPAQSAPKASMPAMTYGAFPYSMPATAIPVAYAMPNYPVPVHTETTSTSSPKPKTDRVWVGRTKKQVDEDNAKIAHKEGVYNPNEMVPKATSPDQLFWVIEPDDSNTLRTFRTIEEELQPGKWKVDPRYGNAYFVREKEKTKK</sequence>
<feature type="region of interest" description="Disordered" evidence="1">
    <location>
        <begin position="243"/>
        <end position="266"/>
    </location>
</feature>
<evidence type="ECO:0000313" key="3">
    <source>
        <dbReference type="Proteomes" id="UP000779574"/>
    </source>
</evidence>
<evidence type="ECO:0000313" key="2">
    <source>
        <dbReference type="EMBL" id="KAG9669285.1"/>
    </source>
</evidence>
<gene>
    <name evidence="2" type="ORF">KCU76_g17327</name>
</gene>
<evidence type="ECO:0000256" key="1">
    <source>
        <dbReference type="SAM" id="MobiDB-lite"/>
    </source>
</evidence>
<reference evidence="2" key="1">
    <citation type="journal article" date="2021" name="J Fungi (Basel)">
        <title>Virulence traits and population genomics of the black yeast Aureobasidium melanogenum.</title>
        <authorList>
            <person name="Cernosa A."/>
            <person name="Sun X."/>
            <person name="Gostincar C."/>
            <person name="Fang C."/>
            <person name="Gunde-Cimerman N."/>
            <person name="Song Z."/>
        </authorList>
    </citation>
    <scope>NUCLEOTIDE SEQUENCE</scope>
    <source>
        <strain evidence="2">EXF-9911</strain>
    </source>
</reference>
<feature type="non-terminal residue" evidence="2">
    <location>
        <position position="1"/>
    </location>
</feature>
<organism evidence="2 3">
    <name type="scientific">Aureobasidium melanogenum</name>
    <name type="common">Aureobasidium pullulans var. melanogenum</name>
    <dbReference type="NCBI Taxonomy" id="46634"/>
    <lineage>
        <taxon>Eukaryota</taxon>
        <taxon>Fungi</taxon>
        <taxon>Dikarya</taxon>
        <taxon>Ascomycota</taxon>
        <taxon>Pezizomycotina</taxon>
        <taxon>Dothideomycetes</taxon>
        <taxon>Dothideomycetidae</taxon>
        <taxon>Dothideales</taxon>
        <taxon>Saccotheciaceae</taxon>
        <taxon>Aureobasidium</taxon>
    </lineage>
</organism>
<name>A0A9P8E0K4_AURME</name>
<feature type="compositionally biased region" description="Basic residues" evidence="1">
    <location>
        <begin position="1"/>
        <end position="10"/>
    </location>
</feature>
<feature type="region of interest" description="Disordered" evidence="1">
    <location>
        <begin position="211"/>
        <end position="231"/>
    </location>
</feature>
<comment type="caution">
    <text evidence="2">The sequence shown here is derived from an EMBL/GenBank/DDBJ whole genome shotgun (WGS) entry which is preliminary data.</text>
</comment>
<dbReference type="Proteomes" id="UP000779574">
    <property type="component" value="Unassembled WGS sequence"/>
</dbReference>